<evidence type="ECO:0000313" key="3">
    <source>
        <dbReference type="Proteomes" id="UP000295106"/>
    </source>
</evidence>
<evidence type="ECO:0000313" key="2">
    <source>
        <dbReference type="EMBL" id="TCO99726.1"/>
    </source>
</evidence>
<dbReference type="SUPFAM" id="SSF52096">
    <property type="entry name" value="ClpP/crotonase"/>
    <property type="match status" value="1"/>
</dbReference>
<dbReference type="SMART" id="SM00245">
    <property type="entry name" value="TSPc"/>
    <property type="match status" value="1"/>
</dbReference>
<sequence>MDYSEVVQTVAGLVSARYVFPNVAQRVAAHLRRRLESDAYATNDPTELATRLTDDLRQASGDLHLRVRHEPEPHVPEAPGVTVREQNDRAAHCRAMGFGIASVQRVAGNVAVLDIRELVEPELSRPAYEAALMSVADASALVIDLRQCVGGDPATVALVCSALVDRRTPLSSIVPRSAPVEAFWADPAPHAPSFGGRKPLLLAVAGFSFSGAEMLAYDLQAMGRAVVVGETTGGGANPCNVHWPSPHFSLLLPEASARNPITGNNWEGCGVVPDVGCDAGDALRVALGLARQRVAAGA</sequence>
<dbReference type="EMBL" id="SLXD01000014">
    <property type="protein sequence ID" value="TCO99726.1"/>
    <property type="molecule type" value="Genomic_DNA"/>
</dbReference>
<organism evidence="2 3">
    <name type="scientific">Rubrivivax gelatinosus</name>
    <name type="common">Rhodocyclus gelatinosus</name>
    <name type="synonym">Rhodopseudomonas gelatinosa</name>
    <dbReference type="NCBI Taxonomy" id="28068"/>
    <lineage>
        <taxon>Bacteria</taxon>
        <taxon>Pseudomonadati</taxon>
        <taxon>Pseudomonadota</taxon>
        <taxon>Betaproteobacteria</taxon>
        <taxon>Burkholderiales</taxon>
        <taxon>Sphaerotilaceae</taxon>
        <taxon>Rubrivivax</taxon>
    </lineage>
</organism>
<gene>
    <name evidence="2" type="ORF">EV684_11423</name>
</gene>
<dbReference type="GeneID" id="99685513"/>
<dbReference type="GO" id="GO:0008236">
    <property type="term" value="F:serine-type peptidase activity"/>
    <property type="evidence" value="ECO:0007669"/>
    <property type="project" value="InterPro"/>
</dbReference>
<dbReference type="Pfam" id="PF03572">
    <property type="entry name" value="Peptidase_S41"/>
    <property type="match status" value="1"/>
</dbReference>
<name>A0A4R2M5Z8_RUBGE</name>
<dbReference type="OrthoDB" id="9758793at2"/>
<dbReference type="Gene3D" id="3.90.226.10">
    <property type="entry name" value="2-enoyl-CoA Hydratase, Chain A, domain 1"/>
    <property type="match status" value="1"/>
</dbReference>
<dbReference type="GO" id="GO:0006508">
    <property type="term" value="P:proteolysis"/>
    <property type="evidence" value="ECO:0007669"/>
    <property type="project" value="InterPro"/>
</dbReference>
<dbReference type="PANTHER" id="PTHR11261">
    <property type="entry name" value="INTERPHOTORECEPTOR RETINOID-BINDING PROTEIN"/>
    <property type="match status" value="1"/>
</dbReference>
<dbReference type="InterPro" id="IPR005151">
    <property type="entry name" value="Tail-specific_protease"/>
</dbReference>
<dbReference type="Proteomes" id="UP000295106">
    <property type="component" value="Unassembled WGS sequence"/>
</dbReference>
<dbReference type="Pfam" id="PF11918">
    <property type="entry name" value="Peptidase_S41_N"/>
    <property type="match status" value="1"/>
</dbReference>
<feature type="domain" description="Tail specific protease" evidence="1">
    <location>
        <begin position="89"/>
        <end position="278"/>
    </location>
</feature>
<comment type="caution">
    <text evidence="2">The sequence shown here is derived from an EMBL/GenBank/DDBJ whole genome shotgun (WGS) entry which is preliminary data.</text>
</comment>
<dbReference type="CDD" id="cd07563">
    <property type="entry name" value="Peptidase_S41_IRBP"/>
    <property type="match status" value="1"/>
</dbReference>
<accession>A0A4R2M5Z8</accession>
<evidence type="ECO:0000259" key="1">
    <source>
        <dbReference type="SMART" id="SM00245"/>
    </source>
</evidence>
<proteinExistence type="predicted"/>
<protein>
    <submittedName>
        <fullName evidence="2">Peptidase S41-like protein</fullName>
    </submittedName>
</protein>
<dbReference type="RefSeq" id="WP_132649041.1">
    <property type="nucleotide sequence ID" value="NZ_CP181386.1"/>
</dbReference>
<dbReference type="Gene3D" id="3.30.750.44">
    <property type="match status" value="1"/>
</dbReference>
<reference evidence="2 3" key="1">
    <citation type="submission" date="2019-03" db="EMBL/GenBank/DDBJ databases">
        <title>Genomic Encyclopedia of Type Strains, Phase IV (KMG-IV): sequencing the most valuable type-strain genomes for metagenomic binning, comparative biology and taxonomic classification.</title>
        <authorList>
            <person name="Goeker M."/>
        </authorList>
    </citation>
    <scope>NUCLEOTIDE SEQUENCE [LARGE SCALE GENOMIC DNA]</scope>
    <source>
        <strain evidence="2 3">DSM 1709</strain>
    </source>
</reference>
<dbReference type="AlphaFoldDB" id="A0A4R2M5Z8"/>
<dbReference type="InterPro" id="IPR029045">
    <property type="entry name" value="ClpP/crotonase-like_dom_sf"/>
</dbReference>
<dbReference type="PANTHER" id="PTHR11261:SF3">
    <property type="entry name" value="RETINOL-BINDING PROTEIN 3"/>
    <property type="match status" value="1"/>
</dbReference>